<evidence type="ECO:0000256" key="1">
    <source>
        <dbReference type="SAM" id="Phobius"/>
    </source>
</evidence>
<reference evidence="3" key="1">
    <citation type="submission" date="2020-06" db="EMBL/GenBank/DDBJ databases">
        <authorList>
            <person name="Li T."/>
            <person name="Hu X."/>
            <person name="Zhang T."/>
            <person name="Song X."/>
            <person name="Zhang H."/>
            <person name="Dai N."/>
            <person name="Sheng W."/>
            <person name="Hou X."/>
            <person name="Wei L."/>
        </authorList>
    </citation>
    <scope>NUCLEOTIDE SEQUENCE</scope>
    <source>
        <strain evidence="3">G02</strain>
        <tissue evidence="3">Leaf</tissue>
    </source>
</reference>
<keyword evidence="1" id="KW-0472">Membrane</keyword>
<dbReference type="EMBL" id="JACGWJ010000014">
    <property type="protein sequence ID" value="KAL0374832.1"/>
    <property type="molecule type" value="Genomic_DNA"/>
</dbReference>
<dbReference type="PANTHER" id="PTHR33736">
    <property type="entry name" value="F-BOX PROTEIN-RELATED"/>
    <property type="match status" value="1"/>
</dbReference>
<reference evidence="3" key="2">
    <citation type="journal article" date="2024" name="Plant">
        <title>Genomic evolution and insights into agronomic trait innovations of Sesamum species.</title>
        <authorList>
            <person name="Miao H."/>
            <person name="Wang L."/>
            <person name="Qu L."/>
            <person name="Liu H."/>
            <person name="Sun Y."/>
            <person name="Le M."/>
            <person name="Wang Q."/>
            <person name="Wei S."/>
            <person name="Zheng Y."/>
            <person name="Lin W."/>
            <person name="Duan Y."/>
            <person name="Cao H."/>
            <person name="Xiong S."/>
            <person name="Wang X."/>
            <person name="Wei L."/>
            <person name="Li C."/>
            <person name="Ma Q."/>
            <person name="Ju M."/>
            <person name="Zhao R."/>
            <person name="Li G."/>
            <person name="Mu C."/>
            <person name="Tian Q."/>
            <person name="Mei H."/>
            <person name="Zhang T."/>
            <person name="Gao T."/>
            <person name="Zhang H."/>
        </authorList>
    </citation>
    <scope>NUCLEOTIDE SEQUENCE</scope>
    <source>
        <strain evidence="3">G02</strain>
    </source>
</reference>
<feature type="domain" description="F-box" evidence="2">
    <location>
        <begin position="53"/>
        <end position="90"/>
    </location>
</feature>
<dbReference type="AlphaFoldDB" id="A0AAW2R3L4"/>
<protein>
    <submittedName>
        <fullName evidence="3">F-box protein</fullName>
    </submittedName>
</protein>
<comment type="caution">
    <text evidence="3">The sequence shown here is derived from an EMBL/GenBank/DDBJ whole genome shotgun (WGS) entry which is preliminary data.</text>
</comment>
<accession>A0AAW2R3L4</accession>
<organism evidence="3">
    <name type="scientific">Sesamum radiatum</name>
    <name type="common">Black benniseed</name>
    <dbReference type="NCBI Taxonomy" id="300843"/>
    <lineage>
        <taxon>Eukaryota</taxon>
        <taxon>Viridiplantae</taxon>
        <taxon>Streptophyta</taxon>
        <taxon>Embryophyta</taxon>
        <taxon>Tracheophyta</taxon>
        <taxon>Spermatophyta</taxon>
        <taxon>Magnoliopsida</taxon>
        <taxon>eudicotyledons</taxon>
        <taxon>Gunneridae</taxon>
        <taxon>Pentapetalae</taxon>
        <taxon>asterids</taxon>
        <taxon>lamiids</taxon>
        <taxon>Lamiales</taxon>
        <taxon>Pedaliaceae</taxon>
        <taxon>Sesamum</taxon>
    </lineage>
</organism>
<feature type="transmembrane region" description="Helical" evidence="1">
    <location>
        <begin position="342"/>
        <end position="364"/>
    </location>
</feature>
<evidence type="ECO:0000313" key="3">
    <source>
        <dbReference type="EMBL" id="KAL0374832.1"/>
    </source>
</evidence>
<dbReference type="SUPFAM" id="SSF81383">
    <property type="entry name" value="F-box domain"/>
    <property type="match status" value="1"/>
</dbReference>
<keyword evidence="1" id="KW-0812">Transmembrane</keyword>
<keyword evidence="1" id="KW-1133">Transmembrane helix</keyword>
<dbReference type="PANTHER" id="PTHR33736:SF13">
    <property type="entry name" value="OS11G0155100 PROTEIN"/>
    <property type="match status" value="1"/>
</dbReference>
<dbReference type="Gene3D" id="1.20.1280.50">
    <property type="match status" value="1"/>
</dbReference>
<dbReference type="InterPro" id="IPR001810">
    <property type="entry name" value="F-box_dom"/>
</dbReference>
<dbReference type="InterPro" id="IPR045283">
    <property type="entry name" value="AT3G44326-like"/>
</dbReference>
<evidence type="ECO:0000259" key="2">
    <source>
        <dbReference type="Pfam" id="PF00646"/>
    </source>
</evidence>
<dbReference type="Pfam" id="PF00646">
    <property type="entry name" value="F-box"/>
    <property type="match status" value="1"/>
</dbReference>
<dbReference type="InterPro" id="IPR036047">
    <property type="entry name" value="F-box-like_dom_sf"/>
</dbReference>
<name>A0AAW2R3L4_SESRA</name>
<sequence>MEFKTSSKGVCATFHSPVKTTASTEPKNENDMPLATATTADQGGATGLSALHPDIVRSHVLSRLDGPALGSAACCSTTLRQLSSDDNLWSDICHSMWPSTTSPQLSHLISTFPGGGPRAFFSHAFPVLAADRNLTGSSSNPPSELISAVDIRYKDNLIFTKVQETETVTGWFRCSPFRIDLLEPKDVVPTPIKHPEGEEACRGMIEDMMLSWILIDPIRRRAVNLSSHKPVSVERHWLTGEVQVRYASIVAVDQRQVQCGIVVRCGGSECGDEMQVREVSLEIEDMDGTHLNGKESLVFLQGALEGKKGTGINRIGEGQRRYKAYVEMKRERRERKLRTEGALDILCVGFGVSIFVAFCCFLFCR</sequence>
<proteinExistence type="predicted"/>
<gene>
    <name evidence="3" type="ORF">Sradi_3398900</name>
</gene>